<dbReference type="Proteomes" id="UP001176961">
    <property type="component" value="Unassembled WGS sequence"/>
</dbReference>
<evidence type="ECO:0000313" key="1">
    <source>
        <dbReference type="EMBL" id="CAJ0600695.1"/>
    </source>
</evidence>
<comment type="caution">
    <text evidence="1">The sequence shown here is derived from an EMBL/GenBank/DDBJ whole genome shotgun (WGS) entry which is preliminary data.</text>
</comment>
<proteinExistence type="predicted"/>
<keyword evidence="2" id="KW-1185">Reference proteome</keyword>
<organism evidence="1 2">
    <name type="scientific">Cylicocyclus nassatus</name>
    <name type="common">Nematode worm</name>
    <dbReference type="NCBI Taxonomy" id="53992"/>
    <lineage>
        <taxon>Eukaryota</taxon>
        <taxon>Metazoa</taxon>
        <taxon>Ecdysozoa</taxon>
        <taxon>Nematoda</taxon>
        <taxon>Chromadorea</taxon>
        <taxon>Rhabditida</taxon>
        <taxon>Rhabditina</taxon>
        <taxon>Rhabditomorpha</taxon>
        <taxon>Strongyloidea</taxon>
        <taxon>Strongylidae</taxon>
        <taxon>Cylicocyclus</taxon>
    </lineage>
</organism>
<name>A0AA36M7Q1_CYLNA</name>
<accession>A0AA36M7Q1</accession>
<protein>
    <submittedName>
        <fullName evidence="1">Uncharacterized protein</fullName>
    </submittedName>
</protein>
<reference evidence="1" key="1">
    <citation type="submission" date="2023-07" db="EMBL/GenBank/DDBJ databases">
        <authorList>
            <consortium name="CYATHOMIX"/>
        </authorList>
    </citation>
    <scope>NUCLEOTIDE SEQUENCE</scope>
    <source>
        <strain evidence="1">N/A</strain>
    </source>
</reference>
<dbReference type="AlphaFoldDB" id="A0AA36M7Q1"/>
<sequence length="120" mass="12851">MGVNWEFVPEQADYKLPTGQNGGVLAFMFDKAAVGTFIGSEIVNIKGIIAPAAPKYFIYFNEDNDTVTAASFIPDEIVAQLGIKTGDRVRVIPGTTTRADVQYCAQVSAAGVLTLTNFAE</sequence>
<dbReference type="EMBL" id="CATQJL010000243">
    <property type="protein sequence ID" value="CAJ0600695.1"/>
    <property type="molecule type" value="Genomic_DNA"/>
</dbReference>
<evidence type="ECO:0000313" key="2">
    <source>
        <dbReference type="Proteomes" id="UP001176961"/>
    </source>
</evidence>
<gene>
    <name evidence="1" type="ORF">CYNAS_LOCUS12678</name>
</gene>